<comment type="caution">
    <text evidence="3">The sequence shown here is derived from an EMBL/GenBank/DDBJ whole genome shotgun (WGS) entry which is preliminary data.</text>
</comment>
<gene>
    <name evidence="3" type="ORF">ABC974_24585</name>
</gene>
<keyword evidence="1" id="KW-0732">Signal</keyword>
<dbReference type="PANTHER" id="PTHR47495">
    <property type="entry name" value="ALDEHYDE DEHYDROGENASE"/>
    <property type="match status" value="1"/>
</dbReference>
<evidence type="ECO:0000256" key="1">
    <source>
        <dbReference type="SAM" id="SignalP"/>
    </source>
</evidence>
<sequence length="717" mass="75600">MTVIASRREFLASSGLVIGLVLPMGRAAAATAPAEGAPFAPNAFVRIAADDSVTVVIKHVEFGQGPATGLTTIVADELDADWGQMRIAFAPANDPLYRNLMFGTMGTGGSTAIANSWMQLRTAGAAARTMLVQAAAKRWNVPVAEVKVSKGVVSHGSHQARFGELAADAALLPVPEKPVLKTPDQFTLIGREVPKIDSVPKSNGSAVFTMDVSRPNMVNAVILHPPAFGGTVKAVDKAAALAVPGVVAVEAIPQGVVVYGKDSFAAMRGRSALEVEWDLSKAETRSGEELVKAYKAAAATPGRQAEAKGDAAAALAGAAKTIEATYVFPFLAHAPMEPMDAVIELGKGPDKGRADVWMGSQFQVGDMRAMAKALGIPFEGMTLHEQYAGGSFGRRATPDQDFATEAALAAKAYSQAPVKFVWTRENDIRGGRYRPLVVHQLKGGIDAKGDIVGWDQVVAAQSFFANTPMAAMGIKDGIDESIVEGAAKSSYGWPAYRIGCHIMENGVPTLWWRSVGNTHTAYAVETFMDELLALGGKDAVKGRLALMKEDRAKGILNRVAELADWGRKPADGRAFGVAMHKSFNSYVAQVAEVSKGADGLPRVHKIWVAVDCGVAVNPNVIRAQMEGGIGYGLGAALYNELTLGKGGRVEQGNFDTYRSLRIGEMPEVEVAIIKSSENPTGVGEPGLPPLAPAVANAWRALTGKAVRRLPFAHGDNA</sequence>
<dbReference type="InterPro" id="IPR037165">
    <property type="entry name" value="AldOxase/xan_DH_Mopterin-bd_sf"/>
</dbReference>
<dbReference type="InterPro" id="IPR000674">
    <property type="entry name" value="Ald_Oxase/Xan_DH_a/b"/>
</dbReference>
<keyword evidence="4" id="KW-1185">Reference proteome</keyword>
<proteinExistence type="predicted"/>
<dbReference type="PANTHER" id="PTHR47495:SF2">
    <property type="entry name" value="ALDEHYDE DEHYDROGENASE"/>
    <property type="match status" value="1"/>
</dbReference>
<evidence type="ECO:0000313" key="4">
    <source>
        <dbReference type="Proteomes" id="UP001419910"/>
    </source>
</evidence>
<dbReference type="InterPro" id="IPR052516">
    <property type="entry name" value="N-heterocyclic_Hydroxylase"/>
</dbReference>
<dbReference type="Pfam" id="PF02738">
    <property type="entry name" value="MoCoBD_1"/>
    <property type="match status" value="1"/>
</dbReference>
<dbReference type="Proteomes" id="UP001419910">
    <property type="component" value="Unassembled WGS sequence"/>
</dbReference>
<feature type="domain" description="Aldehyde oxidase/xanthine dehydrogenase a/b hammerhead" evidence="2">
    <location>
        <begin position="203"/>
        <end position="281"/>
    </location>
</feature>
<name>A0ABU9YAJ4_9SPHN</name>
<feature type="chain" id="PRO_5045570257" evidence="1">
    <location>
        <begin position="30"/>
        <end position="717"/>
    </location>
</feature>
<organism evidence="3 4">
    <name type="scientific">Sphingomonas oligophenolica</name>
    <dbReference type="NCBI Taxonomy" id="301154"/>
    <lineage>
        <taxon>Bacteria</taxon>
        <taxon>Pseudomonadati</taxon>
        <taxon>Pseudomonadota</taxon>
        <taxon>Alphaproteobacteria</taxon>
        <taxon>Sphingomonadales</taxon>
        <taxon>Sphingomonadaceae</taxon>
        <taxon>Sphingomonas</taxon>
    </lineage>
</organism>
<accession>A0ABU9YAJ4</accession>
<dbReference type="InterPro" id="IPR012368">
    <property type="entry name" value="OxRdtase_Mopterin-bd_su_IorB"/>
</dbReference>
<dbReference type="InterPro" id="IPR008274">
    <property type="entry name" value="AldOxase/xan_DH_MoCoBD1"/>
</dbReference>
<evidence type="ECO:0000313" key="3">
    <source>
        <dbReference type="EMBL" id="MEN2792829.1"/>
    </source>
</evidence>
<dbReference type="Gene3D" id="3.90.1170.50">
    <property type="entry name" value="Aldehyde oxidase/xanthine dehydrogenase, a/b hammerhead"/>
    <property type="match status" value="1"/>
</dbReference>
<protein>
    <submittedName>
        <fullName evidence="3">Xanthine dehydrogenase family protein molybdopterin-binding subunit</fullName>
    </submittedName>
</protein>
<dbReference type="EMBL" id="JBDIME010000034">
    <property type="protein sequence ID" value="MEN2792829.1"/>
    <property type="molecule type" value="Genomic_DNA"/>
</dbReference>
<dbReference type="SMART" id="SM01008">
    <property type="entry name" value="Ald_Xan_dh_C"/>
    <property type="match status" value="1"/>
</dbReference>
<dbReference type="InterPro" id="IPR006311">
    <property type="entry name" value="TAT_signal"/>
</dbReference>
<dbReference type="Pfam" id="PF20256">
    <property type="entry name" value="MoCoBD_2"/>
    <property type="match status" value="2"/>
</dbReference>
<evidence type="ECO:0000259" key="2">
    <source>
        <dbReference type="SMART" id="SM01008"/>
    </source>
</evidence>
<dbReference type="Gene3D" id="3.30.365.10">
    <property type="entry name" value="Aldehyde oxidase/xanthine dehydrogenase, molybdopterin binding domain"/>
    <property type="match status" value="4"/>
</dbReference>
<dbReference type="RefSeq" id="WP_343891000.1">
    <property type="nucleotide sequence ID" value="NZ_BAAAEH010000037.1"/>
</dbReference>
<dbReference type="PIRSF" id="PIRSF036389">
    <property type="entry name" value="IOR_B"/>
    <property type="match status" value="1"/>
</dbReference>
<dbReference type="PROSITE" id="PS51318">
    <property type="entry name" value="TAT"/>
    <property type="match status" value="1"/>
</dbReference>
<dbReference type="InterPro" id="IPR046867">
    <property type="entry name" value="AldOxase/xan_DH_MoCoBD2"/>
</dbReference>
<dbReference type="SUPFAM" id="SSF56003">
    <property type="entry name" value="Molybdenum cofactor-binding domain"/>
    <property type="match status" value="2"/>
</dbReference>
<feature type="signal peptide" evidence="1">
    <location>
        <begin position="1"/>
        <end position="29"/>
    </location>
</feature>
<reference evidence="3 4" key="1">
    <citation type="submission" date="2024-05" db="EMBL/GenBank/DDBJ databases">
        <authorList>
            <person name="Liu Q."/>
            <person name="Xin Y.-H."/>
        </authorList>
    </citation>
    <scope>NUCLEOTIDE SEQUENCE [LARGE SCALE GENOMIC DNA]</scope>
    <source>
        <strain evidence="3 4">CGMCC 1.10181</strain>
    </source>
</reference>